<accession>A0A935M551</accession>
<dbReference type="EMBL" id="JADJIB010000016">
    <property type="protein sequence ID" value="MBK7274885.1"/>
    <property type="molecule type" value="Genomic_DNA"/>
</dbReference>
<comment type="caution">
    <text evidence="1">The sequence shown here is derived from an EMBL/GenBank/DDBJ whole genome shotgun (WGS) entry which is preliminary data.</text>
</comment>
<name>A0A935M551_9MICO</name>
<evidence type="ECO:0000313" key="1">
    <source>
        <dbReference type="EMBL" id="MBK7274885.1"/>
    </source>
</evidence>
<reference evidence="1 2" key="1">
    <citation type="submission" date="2020-10" db="EMBL/GenBank/DDBJ databases">
        <title>Connecting structure to function with the recovery of over 1000 high-quality activated sludge metagenome-assembled genomes encoding full-length rRNA genes using long-read sequencing.</title>
        <authorList>
            <person name="Singleton C.M."/>
            <person name="Petriglieri F."/>
            <person name="Kristensen J.M."/>
            <person name="Kirkegaard R.H."/>
            <person name="Michaelsen T.Y."/>
            <person name="Andersen M.H."/>
            <person name="Karst S.M."/>
            <person name="Dueholm M.S."/>
            <person name="Nielsen P.H."/>
            <person name="Albertsen M."/>
        </authorList>
    </citation>
    <scope>NUCLEOTIDE SEQUENCE [LARGE SCALE GENOMIC DNA]</scope>
    <source>
        <strain evidence="1">Ega_18-Q3-R5-49_MAXAC.001</strain>
    </source>
</reference>
<dbReference type="AlphaFoldDB" id="A0A935M551"/>
<gene>
    <name evidence="1" type="ORF">IPI13_17670</name>
</gene>
<organism evidence="1 2">
    <name type="scientific">Candidatus Phosphoribacter hodrii</name>
    <dbReference type="NCBI Taxonomy" id="2953743"/>
    <lineage>
        <taxon>Bacteria</taxon>
        <taxon>Bacillati</taxon>
        <taxon>Actinomycetota</taxon>
        <taxon>Actinomycetes</taxon>
        <taxon>Micrococcales</taxon>
        <taxon>Dermatophilaceae</taxon>
        <taxon>Candidatus Phosphoribacter</taxon>
    </lineage>
</organism>
<dbReference type="Proteomes" id="UP000726105">
    <property type="component" value="Unassembled WGS sequence"/>
</dbReference>
<protein>
    <submittedName>
        <fullName evidence="1">Uncharacterized protein</fullName>
    </submittedName>
</protein>
<sequence length="72" mass="7672">MTATLYDAGPTSCVILIGGERATYSRRAVERVLKWLDTEVTVPVSDDMGVWLGLHVVPVGVLRAAAAEMGQA</sequence>
<evidence type="ECO:0000313" key="2">
    <source>
        <dbReference type="Proteomes" id="UP000726105"/>
    </source>
</evidence>
<proteinExistence type="predicted"/>